<evidence type="ECO:0000313" key="7">
    <source>
        <dbReference type="EMBL" id="ACP18832.1"/>
    </source>
</evidence>
<dbReference type="GO" id="GO:0005886">
    <property type="term" value="C:plasma membrane"/>
    <property type="evidence" value="ECO:0007669"/>
    <property type="project" value="TreeGrafter"/>
</dbReference>
<feature type="transmembrane region" description="Helical" evidence="6">
    <location>
        <begin position="87"/>
        <end position="108"/>
    </location>
</feature>
<protein>
    <recommendedName>
        <fullName evidence="6">Tetraspanin</fullName>
    </recommendedName>
</protein>
<feature type="transmembrane region" description="Helical" evidence="6">
    <location>
        <begin position="59"/>
        <end position="80"/>
    </location>
</feature>
<proteinExistence type="evidence at transcript level"/>
<dbReference type="SUPFAM" id="SSF48652">
    <property type="entry name" value="Tetraspanin"/>
    <property type="match status" value="1"/>
</dbReference>
<sequence>MLPETELNFGMKCVKLMLFVANLMFVLIGFLLLTIGLTIKSIYSNFDHFLVNHYYDASKLAIAVGIIIFFVAFFGCVGALKQSVCLINVYALLLFLVLMMEIAISIVASTMRYNLTDIVRKEMTESMKFYNADSGYLWDSTQYNIQCCGVVGPHDWDEYSTEFNLTKVPRLLMDSRSDDLLSSNIAENVTVYDVQIAFRVPTTCCINESCESQHSVYSEGCLIAITYIINECALLLGIGALCIAFIQILGIIFANLLAKSVRKLKTQIEVERSERRQHIYEQLANAANSKQKVSPVLYTPTSSEA</sequence>
<reference evidence="7" key="1">
    <citation type="journal article" date="2009" name="Insect Biochem. Mol. Biol.">
        <title>Pyrosequencing of the midgut transcriptome of the poplar leaf beetle Chrysomela tremulae reveals new gene families in Coleoptera.</title>
        <authorList>
            <person name="Pauchet Y."/>
            <person name="Wilkinson P."/>
            <person name="van Munster M."/>
            <person name="Augustin S."/>
            <person name="Pauron D."/>
            <person name="ffrench-Constant R.H."/>
        </authorList>
    </citation>
    <scope>NUCLEOTIDE SEQUENCE</scope>
    <source>
        <tissue evidence="7">Midgut</tissue>
    </source>
</reference>
<dbReference type="Gene3D" id="1.10.1450.10">
    <property type="entry name" value="Tetraspanin"/>
    <property type="match status" value="1"/>
</dbReference>
<organism evidence="7">
    <name type="scientific">Chrysomela tremula</name>
    <name type="common">Leaf beetle</name>
    <dbReference type="NCBI Taxonomy" id="63687"/>
    <lineage>
        <taxon>Eukaryota</taxon>
        <taxon>Metazoa</taxon>
        <taxon>Ecdysozoa</taxon>
        <taxon>Arthropoda</taxon>
        <taxon>Hexapoda</taxon>
        <taxon>Insecta</taxon>
        <taxon>Pterygota</taxon>
        <taxon>Neoptera</taxon>
        <taxon>Endopterygota</taxon>
        <taxon>Coleoptera</taxon>
        <taxon>Polyphaga</taxon>
        <taxon>Cucujiformia</taxon>
        <taxon>Chrysomeloidea</taxon>
        <taxon>Chrysomelidae</taxon>
        <taxon>Chrysomelinae</taxon>
        <taxon>Chrysomelini</taxon>
        <taxon>Chrysomela</taxon>
    </lineage>
</organism>
<evidence type="ECO:0000256" key="2">
    <source>
        <dbReference type="ARBA" id="ARBA00006840"/>
    </source>
</evidence>
<dbReference type="InterPro" id="IPR000301">
    <property type="entry name" value="Tetraspanin_animals"/>
</dbReference>
<evidence type="ECO:0000256" key="4">
    <source>
        <dbReference type="ARBA" id="ARBA00022989"/>
    </source>
</evidence>
<dbReference type="InterPro" id="IPR018499">
    <property type="entry name" value="Tetraspanin/Peripherin"/>
</dbReference>
<gene>
    <name evidence="7" type="primary">Tetrsp-1</name>
</gene>
<keyword evidence="5 6" id="KW-0472">Membrane</keyword>
<name>C3UTC3_CHRTR</name>
<dbReference type="PRINTS" id="PR00259">
    <property type="entry name" value="TMFOUR"/>
</dbReference>
<feature type="transmembrane region" description="Helical" evidence="6">
    <location>
        <begin position="233"/>
        <end position="258"/>
    </location>
</feature>
<feature type="transmembrane region" description="Helical" evidence="6">
    <location>
        <begin position="16"/>
        <end position="39"/>
    </location>
</feature>
<dbReference type="CDD" id="cd03127">
    <property type="entry name" value="tetraspanin_LEL"/>
    <property type="match status" value="1"/>
</dbReference>
<dbReference type="EMBL" id="FJ654711">
    <property type="protein sequence ID" value="ACP18832.1"/>
    <property type="molecule type" value="mRNA"/>
</dbReference>
<accession>C3UTC3</accession>
<comment type="subcellular location">
    <subcellularLocation>
        <location evidence="1 6">Membrane</location>
        <topology evidence="1 6">Multi-pass membrane protein</topology>
    </subcellularLocation>
</comment>
<dbReference type="PIRSF" id="PIRSF002419">
    <property type="entry name" value="Tetraspanin"/>
    <property type="match status" value="1"/>
</dbReference>
<dbReference type="AlphaFoldDB" id="C3UTC3"/>
<keyword evidence="3 6" id="KW-0812">Transmembrane</keyword>
<evidence type="ECO:0000256" key="6">
    <source>
        <dbReference type="RuleBase" id="RU361218"/>
    </source>
</evidence>
<evidence type="ECO:0000256" key="1">
    <source>
        <dbReference type="ARBA" id="ARBA00004141"/>
    </source>
</evidence>
<dbReference type="InterPro" id="IPR008952">
    <property type="entry name" value="Tetraspanin_EC2_sf"/>
</dbReference>
<evidence type="ECO:0000256" key="3">
    <source>
        <dbReference type="ARBA" id="ARBA00022692"/>
    </source>
</evidence>
<evidence type="ECO:0000256" key="5">
    <source>
        <dbReference type="ARBA" id="ARBA00023136"/>
    </source>
</evidence>
<dbReference type="PANTHER" id="PTHR19282">
    <property type="entry name" value="TETRASPANIN"/>
    <property type="match status" value="1"/>
</dbReference>
<dbReference type="Pfam" id="PF00335">
    <property type="entry name" value="Tetraspanin"/>
    <property type="match status" value="1"/>
</dbReference>
<comment type="similarity">
    <text evidence="2 6">Belongs to the tetraspanin (TM4SF) family.</text>
</comment>
<dbReference type="PANTHER" id="PTHR19282:SF28">
    <property type="entry name" value="TETRASPANIN"/>
    <property type="match status" value="1"/>
</dbReference>
<keyword evidence="4 6" id="KW-1133">Transmembrane helix</keyword>